<feature type="domain" description="HTH asnC-type" evidence="6">
    <location>
        <begin position="206"/>
        <end position="242"/>
    </location>
</feature>
<evidence type="ECO:0000256" key="1">
    <source>
        <dbReference type="ARBA" id="ARBA00023015"/>
    </source>
</evidence>
<dbReference type="EMBL" id="CP108195">
    <property type="protein sequence ID" value="WTS10858.1"/>
    <property type="molecule type" value="Genomic_DNA"/>
</dbReference>
<organism evidence="7">
    <name type="scientific">Streptomyces sp. NBC_00119</name>
    <dbReference type="NCBI Taxonomy" id="2975659"/>
    <lineage>
        <taxon>Bacteria</taxon>
        <taxon>Bacillati</taxon>
        <taxon>Actinomycetota</taxon>
        <taxon>Actinomycetes</taxon>
        <taxon>Kitasatosporales</taxon>
        <taxon>Streptomycetaceae</taxon>
        <taxon>Streptomyces</taxon>
    </lineage>
</organism>
<accession>A0AAU1TYW0</accession>
<reference evidence="7" key="1">
    <citation type="submission" date="2022-10" db="EMBL/GenBank/DDBJ databases">
        <title>The complete genomes of actinobacterial strains from the NBC collection.</title>
        <authorList>
            <person name="Joergensen T.S."/>
            <person name="Alvarez Arevalo M."/>
            <person name="Sterndorff E.B."/>
            <person name="Faurdal D."/>
            <person name="Vuksanovic O."/>
            <person name="Mourched A.-S."/>
            <person name="Charusanti P."/>
            <person name="Shaw S."/>
            <person name="Blin K."/>
            <person name="Weber T."/>
        </authorList>
    </citation>
    <scope>NUCLEOTIDE SEQUENCE</scope>
    <source>
        <strain evidence="7">NBC_00119</strain>
    </source>
</reference>
<dbReference type="SUPFAM" id="SSF54909">
    <property type="entry name" value="Dimeric alpha+beta barrel"/>
    <property type="match status" value="1"/>
</dbReference>
<protein>
    <submittedName>
        <fullName evidence="7">Lrp/AsnC family transcriptional regulator</fullName>
    </submittedName>
</protein>
<keyword evidence="2" id="KW-0238">DNA-binding</keyword>
<keyword evidence="3" id="KW-0804">Transcription</keyword>
<dbReference type="InterPro" id="IPR036390">
    <property type="entry name" value="WH_DNA-bd_sf"/>
</dbReference>
<dbReference type="Gene3D" id="1.10.10.10">
    <property type="entry name" value="Winged helix-like DNA-binding domain superfamily/Winged helix DNA-binding domain"/>
    <property type="match status" value="2"/>
</dbReference>
<feature type="region of interest" description="Disordered" evidence="4">
    <location>
        <begin position="177"/>
        <end position="202"/>
    </location>
</feature>
<dbReference type="InterPro" id="IPR011008">
    <property type="entry name" value="Dimeric_a/b-barrel"/>
</dbReference>
<dbReference type="SUPFAM" id="SSF46785">
    <property type="entry name" value="Winged helix' DNA-binding domain"/>
    <property type="match status" value="1"/>
</dbReference>
<evidence type="ECO:0000256" key="3">
    <source>
        <dbReference type="ARBA" id="ARBA00023163"/>
    </source>
</evidence>
<dbReference type="AlphaFoldDB" id="A0AAU1TYW0"/>
<proteinExistence type="predicted"/>
<dbReference type="Gene3D" id="3.30.70.920">
    <property type="match status" value="1"/>
</dbReference>
<keyword evidence="1" id="KW-0805">Transcription regulation</keyword>
<dbReference type="Pfam" id="PF01037">
    <property type="entry name" value="AsnC_trans_reg"/>
    <property type="match status" value="1"/>
</dbReference>
<dbReference type="Pfam" id="PF13404">
    <property type="entry name" value="HTH_AsnC-type"/>
    <property type="match status" value="2"/>
</dbReference>
<feature type="region of interest" description="Disordered" evidence="4">
    <location>
        <begin position="1"/>
        <end position="23"/>
    </location>
</feature>
<evidence type="ECO:0000259" key="5">
    <source>
        <dbReference type="Pfam" id="PF01037"/>
    </source>
</evidence>
<dbReference type="GO" id="GO:0043200">
    <property type="term" value="P:response to amino acid"/>
    <property type="evidence" value="ECO:0007669"/>
    <property type="project" value="TreeGrafter"/>
</dbReference>
<evidence type="ECO:0000256" key="4">
    <source>
        <dbReference type="SAM" id="MobiDB-lite"/>
    </source>
</evidence>
<name>A0AAU1TYW0_9ACTN</name>
<dbReference type="InterPro" id="IPR019887">
    <property type="entry name" value="Tscrpt_reg_AsnC/Lrp_C"/>
</dbReference>
<evidence type="ECO:0000259" key="6">
    <source>
        <dbReference type="Pfam" id="PF13404"/>
    </source>
</evidence>
<dbReference type="PANTHER" id="PTHR30154:SF34">
    <property type="entry name" value="TRANSCRIPTIONAL REGULATOR AZLB"/>
    <property type="match status" value="1"/>
</dbReference>
<evidence type="ECO:0000313" key="7">
    <source>
        <dbReference type="EMBL" id="WTS10858.1"/>
    </source>
</evidence>
<feature type="domain" description="Transcription regulator AsnC/Lrp ligand binding" evidence="5">
    <location>
        <begin position="92"/>
        <end position="158"/>
    </location>
</feature>
<dbReference type="SMART" id="SM00344">
    <property type="entry name" value="HTH_ASNC"/>
    <property type="match status" value="2"/>
</dbReference>
<dbReference type="InterPro" id="IPR019888">
    <property type="entry name" value="Tscrpt_reg_AsnC-like"/>
</dbReference>
<dbReference type="InterPro" id="IPR036388">
    <property type="entry name" value="WH-like_DNA-bd_sf"/>
</dbReference>
<evidence type="ECO:0000256" key="2">
    <source>
        <dbReference type="ARBA" id="ARBA00023125"/>
    </source>
</evidence>
<feature type="domain" description="HTH asnC-type" evidence="6">
    <location>
        <begin position="32"/>
        <end position="71"/>
    </location>
</feature>
<dbReference type="InterPro" id="IPR000485">
    <property type="entry name" value="AsnC-type_HTH_dom"/>
</dbReference>
<gene>
    <name evidence="7" type="ORF">OHU69_07110</name>
</gene>
<dbReference type="GO" id="GO:0043565">
    <property type="term" value="F:sequence-specific DNA binding"/>
    <property type="evidence" value="ECO:0007669"/>
    <property type="project" value="InterPro"/>
</dbReference>
<dbReference type="GO" id="GO:0005829">
    <property type="term" value="C:cytosol"/>
    <property type="evidence" value="ECO:0007669"/>
    <property type="project" value="TreeGrafter"/>
</dbReference>
<dbReference type="PANTHER" id="PTHR30154">
    <property type="entry name" value="LEUCINE-RESPONSIVE REGULATORY PROTEIN"/>
    <property type="match status" value="1"/>
</dbReference>
<sequence>MTGIPGKLHENISGGATVPDSRGTGGAAPFSELDLALVDALQAAPRAPWSRIGRALGVDATTAARRWERLRAGGLAWVSAYDSAKATTVAYVEVRCRPRAVESAGAALTDMPWVFSVDETAGEFDLLASVVAADLPSLGRSVHSLIGGLRGVRSTRTRLGITLYSEGGDWRMRAMEPSGDAELSAPRTSHPTPYSAHMHHRPPPEDQALLEALGRDGRLGYTDLGTATGMSEHTARRRLQRMIRDRDITFRCDLAHPLAGLSTVVLYRTAVPHTHLEATGNALARREEVRLAVSVSGSDNLLVMVWLRGLHAIDPFEAHLAERFPHLKVSDRTVFLHTRKRMGRLLDTTGRAVGHVPFSLPQV</sequence>